<gene>
    <name evidence="2" type="ORF">FTO68_03360</name>
</gene>
<dbReference type="Proteomes" id="UP001524383">
    <property type="component" value="Unassembled WGS sequence"/>
</dbReference>
<dbReference type="AlphaFoldDB" id="A0ABD4TIM4"/>
<keyword evidence="1" id="KW-0812">Transmembrane</keyword>
<dbReference type="EMBL" id="VOTZ01000005">
    <property type="protein sequence ID" value="MCQ1538029.1"/>
    <property type="molecule type" value="Genomic_DNA"/>
</dbReference>
<sequence length="232" mass="25678">MAPQRKTSREKKQADPINWTKVGAIAIAVLFAVMMAASLLGTAWIGGMRAIQPGDLVVIDYTVYNEMDIPILTTQEIVASQADQFVYLSGPIEVSAGYSPNEDVIAIPDRYNSIAPYALFRTEFQEITAAPIGYRERDRITVPFTFESADAPLERNLTAEQIGEMGYEFDNLTVGEMIALGFADNPQITLDDVEPDIRIRFAFIKEKTEDSVIVRYGYSYAVVTINSVTAVS</sequence>
<keyword evidence="1" id="KW-1133">Transmembrane helix</keyword>
<proteinExistence type="predicted"/>
<protein>
    <submittedName>
        <fullName evidence="2">Uncharacterized protein</fullName>
    </submittedName>
</protein>
<comment type="caution">
    <text evidence="2">The sequence shown here is derived from an EMBL/GenBank/DDBJ whole genome shotgun (WGS) entry which is preliminary data.</text>
</comment>
<reference evidence="2 3" key="1">
    <citation type="submission" date="2019-08" db="EMBL/GenBank/DDBJ databases">
        <authorList>
            <person name="Chen S.-C."/>
            <person name="Lai M.-C."/>
            <person name="You Y.-T."/>
        </authorList>
    </citation>
    <scope>NUCLEOTIDE SEQUENCE [LARGE SCALE GENOMIC DNA]</scope>
    <source>
        <strain evidence="2 3">P2F9704a</strain>
    </source>
</reference>
<evidence type="ECO:0000313" key="2">
    <source>
        <dbReference type="EMBL" id="MCQ1538029.1"/>
    </source>
</evidence>
<evidence type="ECO:0000313" key="3">
    <source>
        <dbReference type="Proteomes" id="UP001524383"/>
    </source>
</evidence>
<evidence type="ECO:0000256" key="1">
    <source>
        <dbReference type="SAM" id="Phobius"/>
    </source>
</evidence>
<name>A0ABD4TIM4_9EURY</name>
<organism evidence="2 3">
    <name type="scientific">Methanocalculus taiwanensis</name>
    <dbReference type="NCBI Taxonomy" id="106207"/>
    <lineage>
        <taxon>Archaea</taxon>
        <taxon>Methanobacteriati</taxon>
        <taxon>Methanobacteriota</taxon>
        <taxon>Stenosarchaea group</taxon>
        <taxon>Methanomicrobia</taxon>
        <taxon>Methanomicrobiales</taxon>
        <taxon>Methanocalculaceae</taxon>
        <taxon>Methanocalculus</taxon>
    </lineage>
</organism>
<feature type="transmembrane region" description="Helical" evidence="1">
    <location>
        <begin position="21"/>
        <end position="45"/>
    </location>
</feature>
<keyword evidence="1" id="KW-0472">Membrane</keyword>
<dbReference type="RefSeq" id="WP_255331962.1">
    <property type="nucleotide sequence ID" value="NZ_VOTZ01000005.1"/>
</dbReference>
<accession>A0ABD4TIM4</accession>
<keyword evidence="3" id="KW-1185">Reference proteome</keyword>